<comment type="similarity">
    <text evidence="2">Belongs to the class-III pyridine nucleotide-disulfide oxidoreductase family.</text>
</comment>
<dbReference type="SUPFAM" id="SSF51905">
    <property type="entry name" value="FAD/NAD(P)-binding domain"/>
    <property type="match status" value="1"/>
</dbReference>
<dbReference type="CDD" id="cd01524">
    <property type="entry name" value="RHOD_Pyr_redox"/>
    <property type="match status" value="1"/>
</dbReference>
<dbReference type="PRINTS" id="PR00411">
    <property type="entry name" value="PNDRDTASEI"/>
</dbReference>
<dbReference type="PROSITE" id="PS01148">
    <property type="entry name" value="UPF0033"/>
    <property type="match status" value="1"/>
</dbReference>
<feature type="domain" description="Rhodanese" evidence="7">
    <location>
        <begin position="464"/>
        <end position="552"/>
    </location>
</feature>
<dbReference type="RefSeq" id="WP_122202975.1">
    <property type="nucleotide sequence ID" value="NZ_QRKC01000004.1"/>
</dbReference>
<dbReference type="SUPFAM" id="SSF55424">
    <property type="entry name" value="FAD/NAD-linked reductases, dimerisation (C-terminal) domain"/>
    <property type="match status" value="1"/>
</dbReference>
<keyword evidence="6" id="KW-0676">Redox-active center</keyword>
<organism evidence="9 10">
    <name type="scientific">Parabacteroides merdae</name>
    <dbReference type="NCBI Taxonomy" id="46503"/>
    <lineage>
        <taxon>Bacteria</taxon>
        <taxon>Pseudomonadati</taxon>
        <taxon>Bacteroidota</taxon>
        <taxon>Bacteroidia</taxon>
        <taxon>Bacteroidales</taxon>
        <taxon>Tannerellaceae</taxon>
        <taxon>Parabacteroides</taxon>
    </lineage>
</organism>
<reference evidence="10 11" key="1">
    <citation type="submission" date="2018-08" db="EMBL/GenBank/DDBJ databases">
        <title>A genome reference for cultivated species of the human gut microbiota.</title>
        <authorList>
            <person name="Zou Y."/>
            <person name="Xue W."/>
            <person name="Luo G."/>
        </authorList>
    </citation>
    <scope>NUCLEOTIDE SEQUENCE [LARGE SCALE GENOMIC DNA]</scope>
    <source>
        <strain evidence="9 10">AM16-50</strain>
        <strain evidence="8 11">AM50-15</strain>
    </source>
</reference>
<dbReference type="Gene3D" id="3.30.110.40">
    <property type="entry name" value="TusA-like domain"/>
    <property type="match status" value="1"/>
</dbReference>
<evidence type="ECO:0000256" key="3">
    <source>
        <dbReference type="ARBA" id="ARBA00022630"/>
    </source>
</evidence>
<dbReference type="Pfam" id="PF07992">
    <property type="entry name" value="Pyr_redox_2"/>
    <property type="match status" value="1"/>
</dbReference>
<evidence type="ECO:0000256" key="1">
    <source>
        <dbReference type="ARBA" id="ARBA00001974"/>
    </source>
</evidence>
<dbReference type="PANTHER" id="PTHR43429:SF1">
    <property type="entry name" value="NAD(P)H SULFUR OXIDOREDUCTASE (COA-DEPENDENT)"/>
    <property type="match status" value="1"/>
</dbReference>
<dbReference type="InterPro" id="IPR023753">
    <property type="entry name" value="FAD/NAD-binding_dom"/>
</dbReference>
<dbReference type="InterPro" id="IPR032836">
    <property type="entry name" value="DsrE2-like"/>
</dbReference>
<proteinExistence type="inferred from homology"/>
<protein>
    <submittedName>
        <fullName evidence="9">Pyridine nucleotide-disulfide oxidoreductase</fullName>
    </submittedName>
</protein>
<evidence type="ECO:0000313" key="10">
    <source>
        <dbReference type="Proteomes" id="UP000283732"/>
    </source>
</evidence>
<comment type="caution">
    <text evidence="9">The sequence shown here is derived from an EMBL/GenBank/DDBJ whole genome shotgun (WGS) entry which is preliminary data.</text>
</comment>
<dbReference type="InterPro" id="IPR027396">
    <property type="entry name" value="DsrEFH-like"/>
</dbReference>
<evidence type="ECO:0000313" key="8">
    <source>
        <dbReference type="EMBL" id="RGZ48868.1"/>
    </source>
</evidence>
<evidence type="ECO:0000256" key="5">
    <source>
        <dbReference type="ARBA" id="ARBA00023002"/>
    </source>
</evidence>
<dbReference type="PRINTS" id="PR00368">
    <property type="entry name" value="FADPNR"/>
</dbReference>
<dbReference type="Pfam" id="PF13686">
    <property type="entry name" value="DrsE_2"/>
    <property type="match status" value="1"/>
</dbReference>
<dbReference type="SUPFAM" id="SSF75169">
    <property type="entry name" value="DsrEFH-like"/>
    <property type="match status" value="1"/>
</dbReference>
<dbReference type="Proteomes" id="UP000285173">
    <property type="component" value="Unassembled WGS sequence"/>
</dbReference>
<dbReference type="Pfam" id="PF00581">
    <property type="entry name" value="Rhodanese"/>
    <property type="match status" value="1"/>
</dbReference>
<evidence type="ECO:0000313" key="11">
    <source>
        <dbReference type="Proteomes" id="UP000285173"/>
    </source>
</evidence>
<dbReference type="InterPro" id="IPR004099">
    <property type="entry name" value="Pyr_nucl-diS_OxRdtase_dimer"/>
</dbReference>
<dbReference type="EMBL" id="QSEF01000009">
    <property type="protein sequence ID" value="RGZ48868.1"/>
    <property type="molecule type" value="Genomic_DNA"/>
</dbReference>
<dbReference type="Gene3D" id="3.40.250.10">
    <property type="entry name" value="Rhodanese-like domain"/>
    <property type="match status" value="1"/>
</dbReference>
<evidence type="ECO:0000256" key="2">
    <source>
        <dbReference type="ARBA" id="ARBA00009130"/>
    </source>
</evidence>
<keyword evidence="4" id="KW-0274">FAD</keyword>
<evidence type="ECO:0000256" key="4">
    <source>
        <dbReference type="ARBA" id="ARBA00022827"/>
    </source>
</evidence>
<dbReference type="Gene3D" id="3.50.50.60">
    <property type="entry name" value="FAD/NAD(P)-binding domain"/>
    <property type="match status" value="2"/>
</dbReference>
<dbReference type="EMBL" id="QRKC01000004">
    <property type="protein sequence ID" value="RHH77273.1"/>
    <property type="molecule type" value="Genomic_DNA"/>
</dbReference>
<sequence length="814" mass="88943">MNYLIIGGVAGGATVAARLRRMDEKANIILLERGKYVSYANCGLPYYIGDTINNREKLFVQTAKGFTDRFRIDIRTEQEVTAIRPDKKEVEIKNLSTGETYTETYDKLVLSPGAEPLRPSIEGIGSKKIFTLRNVPDTDTIKNYVNTENPKRAIVVGGGFIGLEMAENLHDLGIQVDVVEMANQVMAPLDFSMAAIVHRQLTDKGVGLHLEDGVSRFEEKDGGVTVHLRSGKQIATDMVLLSIGVRPETKLAKDAGLAIGERGGIAVNDYMQTSDADIYALGDAVEVRHLVTGQPALIPLAGPANKQGRIVADNIVFGNKKKYPGSIGTSIAKVFDLTVAAAGANAKLLQRNNIPYISSYTHGASHAGYYPGAVPLSIKILFAPENGKLLGAQIVGFNGVDKRIEMLAQVIQRGGTVHDLAELEHAYAPPYSSAKDPVNMAGFVAENILNKKSRIIQWRELAELPADTIRIDVRTHDEYKLGTIPGFINIPVDELREHLDELPKEKPIVVTCAVGLRGYLAYRILVQNGFKHVRNLSGGYKTWSVATAPIKEIVSHKPEIPESTSYGNSDSQINLLKVDACGLMCPGPVMQLKKNYKALKIGEQLQITATDQAFGKDVTSWCKMTGAELVALENKNGVVAATIRKQEKTASCEISRNNADNKTLIVFSDDLDKALASFVIANGAASTGKKVTMFFTFWGLNVIKKQHKPTVTKDIFGKMFGWMLPTHSGKLKLSKMNMGGAGSWMMRLIMKRKRIDSLESLIQQAIDNGVEMIACTMSMDVMGVQKEELMDNVTLGGVASYLERAEEANVNLFI</sequence>
<evidence type="ECO:0000259" key="7">
    <source>
        <dbReference type="PROSITE" id="PS50206"/>
    </source>
</evidence>
<keyword evidence="5" id="KW-0560">Oxidoreductase</keyword>
<dbReference type="InterPro" id="IPR036868">
    <property type="entry name" value="TusA-like_sf"/>
</dbReference>
<dbReference type="InterPro" id="IPR036188">
    <property type="entry name" value="FAD/NAD-bd_sf"/>
</dbReference>
<dbReference type="InterPro" id="IPR001763">
    <property type="entry name" value="Rhodanese-like_dom"/>
</dbReference>
<dbReference type="SUPFAM" id="SSF64307">
    <property type="entry name" value="SirA-like"/>
    <property type="match status" value="1"/>
</dbReference>
<dbReference type="SMART" id="SM00450">
    <property type="entry name" value="RHOD"/>
    <property type="match status" value="1"/>
</dbReference>
<name>A0A3R6E908_9BACT</name>
<keyword evidence="3" id="KW-0285">Flavoprotein</keyword>
<comment type="cofactor">
    <cofactor evidence="1">
        <name>FAD</name>
        <dbReference type="ChEBI" id="CHEBI:57692"/>
    </cofactor>
</comment>
<accession>A0A3R6E908</accession>
<evidence type="ECO:0000313" key="9">
    <source>
        <dbReference type="EMBL" id="RHH77273.1"/>
    </source>
</evidence>
<dbReference type="Gene3D" id="3.40.1260.10">
    <property type="entry name" value="DsrEFH-like"/>
    <property type="match status" value="1"/>
</dbReference>
<gene>
    <name evidence="9" type="ORF">DW191_11060</name>
    <name evidence="8" type="ORF">DW986_07850</name>
</gene>
<dbReference type="InterPro" id="IPR001455">
    <property type="entry name" value="TusA-like"/>
</dbReference>
<dbReference type="AlphaFoldDB" id="A0A3R6E908"/>
<dbReference type="InterPro" id="IPR016156">
    <property type="entry name" value="FAD/NAD-linked_Rdtase_dimer_sf"/>
</dbReference>
<dbReference type="Pfam" id="PF01206">
    <property type="entry name" value="TusA"/>
    <property type="match status" value="1"/>
</dbReference>
<dbReference type="SUPFAM" id="SSF52821">
    <property type="entry name" value="Rhodanese/Cell cycle control phosphatase"/>
    <property type="match status" value="1"/>
</dbReference>
<dbReference type="GO" id="GO:0016491">
    <property type="term" value="F:oxidoreductase activity"/>
    <property type="evidence" value="ECO:0007669"/>
    <property type="project" value="UniProtKB-KW"/>
</dbReference>
<evidence type="ECO:0000256" key="6">
    <source>
        <dbReference type="ARBA" id="ARBA00023284"/>
    </source>
</evidence>
<dbReference type="InterPro" id="IPR036873">
    <property type="entry name" value="Rhodanese-like_dom_sf"/>
</dbReference>
<dbReference type="Proteomes" id="UP000283732">
    <property type="component" value="Unassembled WGS sequence"/>
</dbReference>
<dbReference type="PROSITE" id="PS50206">
    <property type="entry name" value="RHODANESE_3"/>
    <property type="match status" value="1"/>
</dbReference>
<dbReference type="InterPro" id="IPR050260">
    <property type="entry name" value="FAD-bd_OxRdtase"/>
</dbReference>
<dbReference type="Pfam" id="PF02852">
    <property type="entry name" value="Pyr_redox_dim"/>
    <property type="match status" value="1"/>
</dbReference>
<dbReference type="PANTHER" id="PTHR43429">
    <property type="entry name" value="PYRIDINE NUCLEOTIDE-DISULFIDE OXIDOREDUCTASE DOMAIN-CONTAINING"/>
    <property type="match status" value="1"/>
</dbReference>